<gene>
    <name evidence="1" type="ORF">ACFS5N_13400</name>
</gene>
<comment type="caution">
    <text evidence="1">The sequence shown here is derived from an EMBL/GenBank/DDBJ whole genome shotgun (WGS) entry which is preliminary data.</text>
</comment>
<evidence type="ECO:0000313" key="2">
    <source>
        <dbReference type="Proteomes" id="UP001597557"/>
    </source>
</evidence>
<evidence type="ECO:0000313" key="1">
    <source>
        <dbReference type="EMBL" id="MFD2873475.1"/>
    </source>
</evidence>
<reference evidence="2" key="1">
    <citation type="journal article" date="2019" name="Int. J. Syst. Evol. Microbiol.">
        <title>The Global Catalogue of Microorganisms (GCM) 10K type strain sequencing project: providing services to taxonomists for standard genome sequencing and annotation.</title>
        <authorList>
            <consortium name="The Broad Institute Genomics Platform"/>
            <consortium name="The Broad Institute Genome Sequencing Center for Infectious Disease"/>
            <person name="Wu L."/>
            <person name="Ma J."/>
        </authorList>
    </citation>
    <scope>NUCLEOTIDE SEQUENCE [LARGE SCALE GENOMIC DNA]</scope>
    <source>
        <strain evidence="2">KCTC 22437</strain>
    </source>
</reference>
<dbReference type="Proteomes" id="UP001597557">
    <property type="component" value="Unassembled WGS sequence"/>
</dbReference>
<dbReference type="RefSeq" id="WP_377186289.1">
    <property type="nucleotide sequence ID" value="NZ_JBHUPD010000002.1"/>
</dbReference>
<proteinExistence type="predicted"/>
<evidence type="ECO:0008006" key="3">
    <source>
        <dbReference type="Google" id="ProtNLM"/>
    </source>
</evidence>
<dbReference type="EMBL" id="JBHUPD010000002">
    <property type="protein sequence ID" value="MFD2873475.1"/>
    <property type="molecule type" value="Genomic_DNA"/>
</dbReference>
<accession>A0ABW5YDX7</accession>
<sequence length="72" mass="8214">MALKLLLFNFVAMTPKPVKLIRPKGERLGWTPIEQVKHVTLKSITVYGRKVSIRQRQESQNGEAVLAKFLIP</sequence>
<name>A0ABW5YDX7_9SPHI</name>
<protein>
    <recommendedName>
        <fullName evidence="3">NUMOD4 motif-containing protein</fullName>
    </recommendedName>
</protein>
<organism evidence="1 2">
    <name type="scientific">Mucilaginibacter ximonensis</name>
    <dbReference type="NCBI Taxonomy" id="538021"/>
    <lineage>
        <taxon>Bacteria</taxon>
        <taxon>Pseudomonadati</taxon>
        <taxon>Bacteroidota</taxon>
        <taxon>Sphingobacteriia</taxon>
        <taxon>Sphingobacteriales</taxon>
        <taxon>Sphingobacteriaceae</taxon>
        <taxon>Mucilaginibacter</taxon>
    </lineage>
</organism>
<keyword evidence="2" id="KW-1185">Reference proteome</keyword>